<dbReference type="PANTHER" id="PTHR13610">
    <property type="entry name" value="METHYLTRANSFERASE DOMAIN-CONTAINING PROTEIN"/>
    <property type="match status" value="1"/>
</dbReference>
<evidence type="ECO:0000256" key="2">
    <source>
        <dbReference type="ARBA" id="ARBA00022679"/>
    </source>
</evidence>
<evidence type="ECO:0000313" key="4">
    <source>
        <dbReference type="EMBL" id="OGG74162.1"/>
    </source>
</evidence>
<dbReference type="GO" id="GO:0016279">
    <property type="term" value="F:protein-lysine N-methyltransferase activity"/>
    <property type="evidence" value="ECO:0007669"/>
    <property type="project" value="InterPro"/>
</dbReference>
<name>A0A1F6ELG7_9BACT</name>
<dbReference type="AlphaFoldDB" id="A0A1F6ELG7"/>
<dbReference type="SUPFAM" id="SSF53335">
    <property type="entry name" value="S-adenosyl-L-methionine-dependent methyltransferases"/>
    <property type="match status" value="1"/>
</dbReference>
<keyword evidence="1" id="KW-0489">Methyltransferase</keyword>
<dbReference type="GO" id="GO:0032259">
    <property type="term" value="P:methylation"/>
    <property type="evidence" value="ECO:0007669"/>
    <property type="project" value="UniProtKB-KW"/>
</dbReference>
<evidence type="ECO:0000256" key="3">
    <source>
        <dbReference type="ARBA" id="ARBA00022691"/>
    </source>
</evidence>
<evidence type="ECO:0000256" key="1">
    <source>
        <dbReference type="ARBA" id="ARBA00022603"/>
    </source>
</evidence>
<dbReference type="Gene3D" id="3.40.50.150">
    <property type="entry name" value="Vaccinia Virus protein VP39"/>
    <property type="match status" value="1"/>
</dbReference>
<evidence type="ECO:0008006" key="6">
    <source>
        <dbReference type="Google" id="ProtNLM"/>
    </source>
</evidence>
<keyword evidence="2" id="KW-0808">Transferase</keyword>
<dbReference type="InterPro" id="IPR026170">
    <property type="entry name" value="FAM173A/B"/>
</dbReference>
<dbReference type="EMBL" id="MFMA01000003">
    <property type="protein sequence ID" value="OGG74162.1"/>
    <property type="molecule type" value="Genomic_DNA"/>
</dbReference>
<dbReference type="InterPro" id="IPR029063">
    <property type="entry name" value="SAM-dependent_MTases_sf"/>
</dbReference>
<organism evidence="4 5">
    <name type="scientific">Candidatus Kaiserbacteria bacterium RIFCSPLOWO2_01_FULL_54_20</name>
    <dbReference type="NCBI Taxonomy" id="1798513"/>
    <lineage>
        <taxon>Bacteria</taxon>
        <taxon>Candidatus Kaiseribacteriota</taxon>
    </lineage>
</organism>
<comment type="caution">
    <text evidence="4">The sequence shown here is derived from an EMBL/GenBank/DDBJ whole genome shotgun (WGS) entry which is preliminary data.</text>
</comment>
<keyword evidence="3" id="KW-0949">S-adenosyl-L-methionine</keyword>
<dbReference type="PANTHER" id="PTHR13610:SF9">
    <property type="entry name" value="FI06469P"/>
    <property type="match status" value="1"/>
</dbReference>
<protein>
    <recommendedName>
        <fullName evidence="6">Methyltransferase domain-containing protein</fullName>
    </recommendedName>
</protein>
<evidence type="ECO:0000313" key="5">
    <source>
        <dbReference type="Proteomes" id="UP000178427"/>
    </source>
</evidence>
<proteinExistence type="predicted"/>
<dbReference type="Proteomes" id="UP000178427">
    <property type="component" value="Unassembled WGS sequence"/>
</dbReference>
<reference evidence="4 5" key="1">
    <citation type="journal article" date="2016" name="Nat. Commun.">
        <title>Thousands of microbial genomes shed light on interconnected biogeochemical processes in an aquifer system.</title>
        <authorList>
            <person name="Anantharaman K."/>
            <person name="Brown C.T."/>
            <person name="Hug L.A."/>
            <person name="Sharon I."/>
            <person name="Castelle C.J."/>
            <person name="Probst A.J."/>
            <person name="Thomas B.C."/>
            <person name="Singh A."/>
            <person name="Wilkins M.J."/>
            <person name="Karaoz U."/>
            <person name="Brodie E.L."/>
            <person name="Williams K.H."/>
            <person name="Hubbard S.S."/>
            <person name="Banfield J.F."/>
        </authorList>
    </citation>
    <scope>NUCLEOTIDE SEQUENCE [LARGE SCALE GENOMIC DNA]</scope>
</reference>
<sequence>MLILYIACALAVLFVGFGFIALFAGPKGSGVPFVPTSRKRIETMLRLAGDVRGKRVVDLGSGDGRLVIAFASEGAEAHGYELNPVLVWLSHIHIVFRGLRGRAYIHWGDFWRPDMSDFDIVVVYGFRSTMRELEKKLKRELSENALVLSNGFTFPTWTLVKEEGGIYLYRQTDPSQ</sequence>
<accession>A0A1F6ELG7</accession>
<gene>
    <name evidence="4" type="ORF">A3A40_00315</name>
</gene>
<dbReference type="STRING" id="1798513.A3A40_00315"/>